<evidence type="ECO:0000256" key="6">
    <source>
        <dbReference type="ARBA" id="ARBA00043913"/>
    </source>
</evidence>
<feature type="repeat" description="WD" evidence="7">
    <location>
        <begin position="34"/>
        <end position="75"/>
    </location>
</feature>
<dbReference type="InterPro" id="IPR036322">
    <property type="entry name" value="WD40_repeat_dom_sf"/>
</dbReference>
<dbReference type="InterPro" id="IPR020472">
    <property type="entry name" value="WD40_PAC1"/>
</dbReference>
<reference evidence="10" key="5">
    <citation type="submission" date="2018-04" db="UniProtKB">
        <authorList>
            <consortium name="EnsemblFungi"/>
        </authorList>
    </citation>
    <scope>IDENTIFICATION</scope>
    <source>
        <strain evidence="10">R3-111a-1</strain>
    </source>
</reference>
<dbReference type="OrthoDB" id="5240432at2759"/>
<dbReference type="GO" id="GO:1990234">
    <property type="term" value="C:transferase complex"/>
    <property type="evidence" value="ECO:0007669"/>
    <property type="project" value="UniProtKB-ARBA"/>
</dbReference>
<dbReference type="VEuPathDB" id="FungiDB:GGTG_14077"/>
<evidence type="ECO:0000256" key="5">
    <source>
        <dbReference type="ARBA" id="ARBA00039789"/>
    </source>
</evidence>
<evidence type="ECO:0000313" key="11">
    <source>
        <dbReference type="Proteomes" id="UP000006039"/>
    </source>
</evidence>
<dbReference type="PROSITE" id="PS50294">
    <property type="entry name" value="WD_REPEATS_REGION"/>
    <property type="match status" value="2"/>
</dbReference>
<dbReference type="PRINTS" id="PR00320">
    <property type="entry name" value="GPROTEINBRPT"/>
</dbReference>
<reference evidence="11" key="1">
    <citation type="submission" date="2010-07" db="EMBL/GenBank/DDBJ databases">
        <title>The genome sequence of Gaeumannomyces graminis var. tritici strain R3-111a-1.</title>
        <authorList>
            <consortium name="The Broad Institute Genome Sequencing Platform"/>
            <person name="Ma L.-J."/>
            <person name="Dead R."/>
            <person name="Young S."/>
            <person name="Zeng Q."/>
            <person name="Koehrsen M."/>
            <person name="Alvarado L."/>
            <person name="Berlin A."/>
            <person name="Chapman S.B."/>
            <person name="Chen Z."/>
            <person name="Freedman E."/>
            <person name="Gellesch M."/>
            <person name="Goldberg J."/>
            <person name="Griggs A."/>
            <person name="Gujja S."/>
            <person name="Heilman E.R."/>
            <person name="Heiman D."/>
            <person name="Hepburn T."/>
            <person name="Howarth C."/>
            <person name="Jen D."/>
            <person name="Larson L."/>
            <person name="Mehta T."/>
            <person name="Neiman D."/>
            <person name="Pearson M."/>
            <person name="Roberts A."/>
            <person name="Saif S."/>
            <person name="Shea T."/>
            <person name="Shenoy N."/>
            <person name="Sisk P."/>
            <person name="Stolte C."/>
            <person name="Sykes S."/>
            <person name="Walk T."/>
            <person name="White J."/>
            <person name="Yandava C."/>
            <person name="Haas B."/>
            <person name="Nusbaum C."/>
            <person name="Birren B."/>
        </authorList>
    </citation>
    <scope>NUCLEOTIDE SEQUENCE [LARGE SCALE GENOMIC DNA]</scope>
    <source>
        <strain evidence="11">R3-111a-1</strain>
    </source>
</reference>
<reference evidence="9" key="2">
    <citation type="submission" date="2010-07" db="EMBL/GenBank/DDBJ databases">
        <authorList>
            <consortium name="The Broad Institute Genome Sequencing Platform"/>
            <consortium name="Broad Institute Genome Sequencing Center for Infectious Disease"/>
            <person name="Ma L.-J."/>
            <person name="Dead R."/>
            <person name="Young S."/>
            <person name="Zeng Q."/>
            <person name="Koehrsen M."/>
            <person name="Alvarado L."/>
            <person name="Berlin A."/>
            <person name="Chapman S.B."/>
            <person name="Chen Z."/>
            <person name="Freedman E."/>
            <person name="Gellesch M."/>
            <person name="Goldberg J."/>
            <person name="Griggs A."/>
            <person name="Gujja S."/>
            <person name="Heilman E.R."/>
            <person name="Heiman D."/>
            <person name="Hepburn T."/>
            <person name="Howarth C."/>
            <person name="Jen D."/>
            <person name="Larson L."/>
            <person name="Mehta T."/>
            <person name="Neiman D."/>
            <person name="Pearson M."/>
            <person name="Roberts A."/>
            <person name="Saif S."/>
            <person name="Shea T."/>
            <person name="Shenoy N."/>
            <person name="Sisk P."/>
            <person name="Stolte C."/>
            <person name="Sykes S."/>
            <person name="Walk T."/>
            <person name="White J."/>
            <person name="Yandava C."/>
            <person name="Haas B."/>
            <person name="Nusbaum C."/>
            <person name="Birren B."/>
        </authorList>
    </citation>
    <scope>NUCLEOTIDE SEQUENCE</scope>
    <source>
        <strain evidence="9">R3-111a-1</strain>
    </source>
</reference>
<dbReference type="InterPro" id="IPR019775">
    <property type="entry name" value="WD40_repeat_CS"/>
</dbReference>
<dbReference type="GeneID" id="20354535"/>
<dbReference type="STRING" id="644352.J8TKS3"/>
<dbReference type="EMBL" id="GL385518">
    <property type="protein sequence ID" value="EJT68346.1"/>
    <property type="molecule type" value="Genomic_DNA"/>
</dbReference>
<feature type="non-terminal residue" evidence="9">
    <location>
        <position position="1"/>
    </location>
</feature>
<feature type="transmembrane region" description="Helical" evidence="8">
    <location>
        <begin position="152"/>
        <end position="175"/>
    </location>
</feature>
<dbReference type="EnsemblFungi" id="EJT68346">
    <property type="protein sequence ID" value="EJT68346"/>
    <property type="gene ID" value="GGTG_14077"/>
</dbReference>
<keyword evidence="8" id="KW-0472">Membrane</keyword>
<evidence type="ECO:0000256" key="1">
    <source>
        <dbReference type="ARBA" id="ARBA00022574"/>
    </source>
</evidence>
<dbReference type="Proteomes" id="UP000006039">
    <property type="component" value="Unassembled WGS sequence"/>
</dbReference>
<dbReference type="InterPro" id="IPR015943">
    <property type="entry name" value="WD40/YVTN_repeat-like_dom_sf"/>
</dbReference>
<dbReference type="SMART" id="SM00320">
    <property type="entry name" value="WD40"/>
    <property type="match status" value="2"/>
</dbReference>
<dbReference type="Gene3D" id="2.130.10.10">
    <property type="entry name" value="YVTN repeat-like/Quinoprotein amine dehydrogenase"/>
    <property type="match status" value="1"/>
</dbReference>
<evidence type="ECO:0000313" key="10">
    <source>
        <dbReference type="EnsemblFungi" id="EJT68346"/>
    </source>
</evidence>
<name>J8TKS3_GAET3</name>
<feature type="repeat" description="WD" evidence="7">
    <location>
        <begin position="1"/>
        <end position="33"/>
    </location>
</feature>
<keyword evidence="2" id="KW-0677">Repeat</keyword>
<comment type="function">
    <text evidence="6">Involved in mitochondrial fission. Acts as an adapter protein required to form mitochondrial fission complexes. Formation of these complexes is required to promote constriction and fission of the mitochondrial compartment at a late step in mitochondrial division.</text>
</comment>
<dbReference type="SUPFAM" id="SSF50978">
    <property type="entry name" value="WD40 repeat-like"/>
    <property type="match status" value="1"/>
</dbReference>
<keyword evidence="3" id="KW-0175">Coiled coil</keyword>
<evidence type="ECO:0000256" key="8">
    <source>
        <dbReference type="SAM" id="Phobius"/>
    </source>
</evidence>
<keyword evidence="1 7" id="KW-0853">WD repeat</keyword>
<dbReference type="PANTHER" id="PTHR22847:SF637">
    <property type="entry name" value="WD REPEAT DOMAIN 5B"/>
    <property type="match status" value="1"/>
</dbReference>
<accession>J8TKS3</accession>
<sequence length="179" mass="18928">SIAFSPDGQRLASASYDETVKLWDSATGACLQTLEGHSDSVSSIAFSPDGQTLASASYDKTVKLWDAATGACLQTFEGFTSTLSFDKTGSYLHTDFGTKLLHKQSAAGPAAFQAHLQHQDFGGIGISADGAWITRKGEHFLWLPTEYRPSGYCVAIAGLTIALGCSSGTVLFFQWSGAS</sequence>
<dbReference type="RefSeq" id="XP_009230268.1">
    <property type="nucleotide sequence ID" value="XM_009232004.1"/>
</dbReference>
<keyword evidence="11" id="KW-1185">Reference proteome</keyword>
<evidence type="ECO:0000256" key="4">
    <source>
        <dbReference type="ARBA" id="ARBA00038415"/>
    </source>
</evidence>
<reference evidence="10" key="4">
    <citation type="journal article" date="2015" name="G3 (Bethesda)">
        <title>Genome sequences of three phytopathogenic species of the Magnaporthaceae family of fungi.</title>
        <authorList>
            <person name="Okagaki L.H."/>
            <person name="Nunes C.C."/>
            <person name="Sailsbery J."/>
            <person name="Clay B."/>
            <person name="Brown D."/>
            <person name="John T."/>
            <person name="Oh Y."/>
            <person name="Young N."/>
            <person name="Fitzgerald M."/>
            <person name="Haas B.J."/>
            <person name="Zeng Q."/>
            <person name="Young S."/>
            <person name="Adiconis X."/>
            <person name="Fan L."/>
            <person name="Levin J.Z."/>
            <person name="Mitchell T.K."/>
            <person name="Okubara P.A."/>
            <person name="Farman M.L."/>
            <person name="Kohn L.M."/>
            <person name="Birren B."/>
            <person name="Ma L.-J."/>
            <person name="Dean R.A."/>
        </authorList>
    </citation>
    <scope>NUCLEOTIDE SEQUENCE</scope>
    <source>
        <strain evidence="10">R3-111a-1</strain>
    </source>
</reference>
<reference evidence="9" key="3">
    <citation type="submission" date="2010-09" db="EMBL/GenBank/DDBJ databases">
        <title>Annotation of Gaeumannomyces graminis var. tritici R3-111a-1.</title>
        <authorList>
            <consortium name="The Broad Institute Genome Sequencing Platform"/>
            <person name="Ma L.-J."/>
            <person name="Dead R."/>
            <person name="Young S.K."/>
            <person name="Zeng Q."/>
            <person name="Gargeya S."/>
            <person name="Fitzgerald M."/>
            <person name="Haas B."/>
            <person name="Abouelleil A."/>
            <person name="Alvarado L."/>
            <person name="Arachchi H.M."/>
            <person name="Berlin A."/>
            <person name="Brown A."/>
            <person name="Chapman S.B."/>
            <person name="Chen Z."/>
            <person name="Dunbar C."/>
            <person name="Freedman E."/>
            <person name="Gearin G."/>
            <person name="Gellesch M."/>
            <person name="Goldberg J."/>
            <person name="Griggs A."/>
            <person name="Gujja S."/>
            <person name="Heiman D."/>
            <person name="Howarth C."/>
            <person name="Larson L."/>
            <person name="Lui A."/>
            <person name="MacDonald P.J.P."/>
            <person name="Mehta T."/>
            <person name="Montmayeur A."/>
            <person name="Murphy C."/>
            <person name="Neiman D."/>
            <person name="Pearson M."/>
            <person name="Priest M."/>
            <person name="Roberts A."/>
            <person name="Saif S."/>
            <person name="Shea T."/>
            <person name="Shenoy N."/>
            <person name="Sisk P."/>
            <person name="Stolte C."/>
            <person name="Sykes S."/>
            <person name="Yandava C."/>
            <person name="Wortman J."/>
            <person name="Nusbaum C."/>
            <person name="Birren B."/>
        </authorList>
    </citation>
    <scope>NUCLEOTIDE SEQUENCE</scope>
    <source>
        <strain evidence="9">R3-111a-1</strain>
    </source>
</reference>
<dbReference type="InterPro" id="IPR001680">
    <property type="entry name" value="WD40_rpt"/>
</dbReference>
<organism evidence="9">
    <name type="scientific">Gaeumannomyces tritici (strain R3-111a-1)</name>
    <name type="common">Wheat and barley take-all root rot fungus</name>
    <name type="synonym">Gaeumannomyces graminis var. tritici</name>
    <dbReference type="NCBI Taxonomy" id="644352"/>
    <lineage>
        <taxon>Eukaryota</taxon>
        <taxon>Fungi</taxon>
        <taxon>Dikarya</taxon>
        <taxon>Ascomycota</taxon>
        <taxon>Pezizomycotina</taxon>
        <taxon>Sordariomycetes</taxon>
        <taxon>Sordariomycetidae</taxon>
        <taxon>Magnaporthales</taxon>
        <taxon>Magnaporthaceae</taxon>
        <taxon>Gaeumannomyces</taxon>
    </lineage>
</organism>
<keyword evidence="8" id="KW-1133">Transmembrane helix</keyword>
<dbReference type="AlphaFoldDB" id="J8TKS3"/>
<evidence type="ECO:0000313" key="9">
    <source>
        <dbReference type="EMBL" id="EJT68346.1"/>
    </source>
</evidence>
<dbReference type="PROSITE" id="PS00678">
    <property type="entry name" value="WD_REPEATS_1"/>
    <property type="match status" value="1"/>
</dbReference>
<evidence type="ECO:0000256" key="2">
    <source>
        <dbReference type="ARBA" id="ARBA00022737"/>
    </source>
</evidence>
<dbReference type="PROSITE" id="PS50082">
    <property type="entry name" value="WD_REPEATS_2"/>
    <property type="match status" value="2"/>
</dbReference>
<comment type="similarity">
    <text evidence="4">Belongs to the WD repeat MDV1/CAF4 family.</text>
</comment>
<proteinExistence type="inferred from homology"/>
<dbReference type="PANTHER" id="PTHR22847">
    <property type="entry name" value="WD40 REPEAT PROTEIN"/>
    <property type="match status" value="1"/>
</dbReference>
<evidence type="ECO:0000256" key="3">
    <source>
        <dbReference type="ARBA" id="ARBA00023054"/>
    </source>
</evidence>
<keyword evidence="8" id="KW-0812">Transmembrane</keyword>
<dbReference type="Pfam" id="PF00400">
    <property type="entry name" value="WD40"/>
    <property type="match status" value="2"/>
</dbReference>
<evidence type="ECO:0000256" key="7">
    <source>
        <dbReference type="PROSITE-ProRule" id="PRU00221"/>
    </source>
</evidence>
<dbReference type="GO" id="GO:0005634">
    <property type="term" value="C:nucleus"/>
    <property type="evidence" value="ECO:0007669"/>
    <property type="project" value="TreeGrafter"/>
</dbReference>
<gene>
    <name evidence="10" type="primary">20354535</name>
    <name evidence="9" type="ORF">GGTG_14077</name>
</gene>
<protein>
    <recommendedName>
        <fullName evidence="5">Mitochondrial division protein 1</fullName>
    </recommendedName>
</protein>